<feature type="compositionally biased region" description="Low complexity" evidence="7">
    <location>
        <begin position="29"/>
        <end position="38"/>
    </location>
</feature>
<dbReference type="GO" id="GO:0005615">
    <property type="term" value="C:extracellular space"/>
    <property type="evidence" value="ECO:0007669"/>
    <property type="project" value="TreeGrafter"/>
</dbReference>
<feature type="signal peptide" evidence="8">
    <location>
        <begin position="1"/>
        <end position="29"/>
    </location>
</feature>
<dbReference type="AlphaFoldDB" id="A0A919EGK9"/>
<dbReference type="InterPro" id="IPR023827">
    <property type="entry name" value="Peptidase_S8_Asp-AS"/>
</dbReference>
<dbReference type="SUPFAM" id="SSF54897">
    <property type="entry name" value="Protease propeptides/inhibitors"/>
    <property type="match status" value="1"/>
</dbReference>
<feature type="chain" id="PRO_5037411783" evidence="8">
    <location>
        <begin position="30"/>
        <end position="424"/>
    </location>
</feature>
<dbReference type="PANTHER" id="PTHR43806:SF11">
    <property type="entry name" value="CEREVISIN-RELATED"/>
    <property type="match status" value="1"/>
</dbReference>
<dbReference type="InterPro" id="IPR037045">
    <property type="entry name" value="S8pro/Inhibitor_I9_sf"/>
</dbReference>
<evidence type="ECO:0000256" key="3">
    <source>
        <dbReference type="ARBA" id="ARBA00022801"/>
    </source>
</evidence>
<dbReference type="InterPro" id="IPR000209">
    <property type="entry name" value="Peptidase_S8/S53_dom"/>
</dbReference>
<keyword evidence="2 5" id="KW-0645">Protease</keyword>
<dbReference type="InterPro" id="IPR010259">
    <property type="entry name" value="S8pro/Inhibitor_I9"/>
</dbReference>
<dbReference type="InterPro" id="IPR036852">
    <property type="entry name" value="Peptidase_S8/S53_dom_sf"/>
</dbReference>
<proteinExistence type="inferred from homology"/>
<comment type="similarity">
    <text evidence="1 5 6">Belongs to the peptidase S8 family.</text>
</comment>
<keyword evidence="12" id="KW-1185">Reference proteome</keyword>
<evidence type="ECO:0000256" key="7">
    <source>
        <dbReference type="SAM" id="MobiDB-lite"/>
    </source>
</evidence>
<dbReference type="FunFam" id="3.40.50.200:FF:000014">
    <property type="entry name" value="Proteinase K"/>
    <property type="match status" value="1"/>
</dbReference>
<dbReference type="CDD" id="cd04077">
    <property type="entry name" value="Peptidases_S8_PCSK9_ProteinaseK_like"/>
    <property type="match status" value="1"/>
</dbReference>
<reference evidence="11" key="2">
    <citation type="submission" date="2020-09" db="EMBL/GenBank/DDBJ databases">
        <authorList>
            <person name="Sun Q."/>
            <person name="Ohkuma M."/>
        </authorList>
    </citation>
    <scope>NUCLEOTIDE SEQUENCE</scope>
    <source>
        <strain evidence="11">JCM 4059</strain>
    </source>
</reference>
<dbReference type="RefSeq" id="WP_190133136.1">
    <property type="nucleotide sequence ID" value="NZ_BNBD01000022.1"/>
</dbReference>
<gene>
    <name evidence="11" type="ORF">GCM10010218_62450</name>
</gene>
<dbReference type="Gene3D" id="3.30.70.80">
    <property type="entry name" value="Peptidase S8 propeptide/proteinase inhibitor I9"/>
    <property type="match status" value="1"/>
</dbReference>
<evidence type="ECO:0000256" key="6">
    <source>
        <dbReference type="RuleBase" id="RU003355"/>
    </source>
</evidence>
<evidence type="ECO:0000313" key="11">
    <source>
        <dbReference type="EMBL" id="GHF72642.1"/>
    </source>
</evidence>
<keyword evidence="3 5" id="KW-0378">Hydrolase</keyword>
<comment type="caution">
    <text evidence="11">The sequence shown here is derived from an EMBL/GenBank/DDBJ whole genome shotgun (WGS) entry which is preliminary data.</text>
</comment>
<protein>
    <submittedName>
        <fullName evidence="11">Uncharacterized protein</fullName>
    </submittedName>
</protein>
<feature type="active site" description="Charge relay system" evidence="5">
    <location>
        <position position="184"/>
    </location>
</feature>
<dbReference type="PROSITE" id="PS51892">
    <property type="entry name" value="SUBTILASE"/>
    <property type="match status" value="1"/>
</dbReference>
<feature type="domain" description="Peptidase S8/S53" evidence="9">
    <location>
        <begin position="179"/>
        <end position="405"/>
    </location>
</feature>
<dbReference type="InterPro" id="IPR015500">
    <property type="entry name" value="Peptidase_S8_subtilisin-rel"/>
</dbReference>
<dbReference type="EMBL" id="BNBD01000022">
    <property type="protein sequence ID" value="GHF72642.1"/>
    <property type="molecule type" value="Genomic_DNA"/>
</dbReference>
<evidence type="ECO:0000259" key="10">
    <source>
        <dbReference type="Pfam" id="PF05922"/>
    </source>
</evidence>
<dbReference type="PROSITE" id="PS00137">
    <property type="entry name" value="SUBTILASE_HIS"/>
    <property type="match status" value="1"/>
</dbReference>
<keyword evidence="4 5" id="KW-0720">Serine protease</keyword>
<dbReference type="InterPro" id="IPR034193">
    <property type="entry name" value="PCSK9_ProteinaseK-like"/>
</dbReference>
<dbReference type="GO" id="GO:0006508">
    <property type="term" value="P:proteolysis"/>
    <property type="evidence" value="ECO:0007669"/>
    <property type="project" value="UniProtKB-KW"/>
</dbReference>
<feature type="active site" description="Charge relay system" evidence="5">
    <location>
        <position position="218"/>
    </location>
</feature>
<dbReference type="Pfam" id="PF00082">
    <property type="entry name" value="Peptidase_S8"/>
    <property type="match status" value="1"/>
</dbReference>
<feature type="active site" description="Charge relay system" evidence="5">
    <location>
        <position position="368"/>
    </location>
</feature>
<name>A0A919EGK9_9ACTN</name>
<evidence type="ECO:0000256" key="4">
    <source>
        <dbReference type="ARBA" id="ARBA00022825"/>
    </source>
</evidence>
<feature type="compositionally biased region" description="Pro residues" evidence="7">
    <location>
        <begin position="39"/>
        <end position="48"/>
    </location>
</feature>
<dbReference type="GO" id="GO:0004252">
    <property type="term" value="F:serine-type endopeptidase activity"/>
    <property type="evidence" value="ECO:0007669"/>
    <property type="project" value="UniProtKB-UniRule"/>
</dbReference>
<dbReference type="Gene3D" id="3.40.50.200">
    <property type="entry name" value="Peptidase S8/S53 domain"/>
    <property type="match status" value="1"/>
</dbReference>
<dbReference type="InterPro" id="IPR022398">
    <property type="entry name" value="Peptidase_S8_His-AS"/>
</dbReference>
<dbReference type="InterPro" id="IPR050131">
    <property type="entry name" value="Peptidase_S8_subtilisin-like"/>
</dbReference>
<keyword evidence="8" id="KW-0732">Signal</keyword>
<dbReference type="SUPFAM" id="SSF52743">
    <property type="entry name" value="Subtilisin-like"/>
    <property type="match status" value="1"/>
</dbReference>
<dbReference type="InterPro" id="IPR023828">
    <property type="entry name" value="Peptidase_S8_Ser-AS"/>
</dbReference>
<dbReference type="Pfam" id="PF05922">
    <property type="entry name" value="Inhibitor_I9"/>
    <property type="match status" value="1"/>
</dbReference>
<reference evidence="11" key="1">
    <citation type="journal article" date="2014" name="Int. J. Syst. Evol. Microbiol.">
        <title>Complete genome sequence of Corynebacterium casei LMG S-19264T (=DSM 44701T), isolated from a smear-ripened cheese.</title>
        <authorList>
            <consortium name="US DOE Joint Genome Institute (JGI-PGF)"/>
            <person name="Walter F."/>
            <person name="Albersmeier A."/>
            <person name="Kalinowski J."/>
            <person name="Ruckert C."/>
        </authorList>
    </citation>
    <scope>NUCLEOTIDE SEQUENCE</scope>
    <source>
        <strain evidence="11">JCM 4059</strain>
    </source>
</reference>
<evidence type="ECO:0000259" key="9">
    <source>
        <dbReference type="Pfam" id="PF00082"/>
    </source>
</evidence>
<dbReference type="PANTHER" id="PTHR43806">
    <property type="entry name" value="PEPTIDASE S8"/>
    <property type="match status" value="1"/>
</dbReference>
<evidence type="ECO:0000256" key="8">
    <source>
        <dbReference type="SAM" id="SignalP"/>
    </source>
</evidence>
<dbReference type="PROSITE" id="PS00136">
    <property type="entry name" value="SUBTILASE_ASP"/>
    <property type="match status" value="1"/>
</dbReference>
<feature type="domain" description="Inhibitor I9" evidence="10">
    <location>
        <begin position="87"/>
        <end position="125"/>
    </location>
</feature>
<feature type="region of interest" description="Disordered" evidence="7">
    <location>
        <begin position="29"/>
        <end position="53"/>
    </location>
</feature>
<evidence type="ECO:0000256" key="2">
    <source>
        <dbReference type="ARBA" id="ARBA00022670"/>
    </source>
</evidence>
<evidence type="ECO:0000313" key="12">
    <source>
        <dbReference type="Proteomes" id="UP000638313"/>
    </source>
</evidence>
<organism evidence="11 12">
    <name type="scientific">Streptomyces mashuensis</name>
    <dbReference type="NCBI Taxonomy" id="33904"/>
    <lineage>
        <taxon>Bacteria</taxon>
        <taxon>Bacillati</taxon>
        <taxon>Actinomycetota</taxon>
        <taxon>Actinomycetes</taxon>
        <taxon>Kitasatosporales</taxon>
        <taxon>Streptomycetaceae</taxon>
        <taxon>Streptomyces</taxon>
    </lineage>
</organism>
<accession>A0A919EGK9</accession>
<sequence length="424" mass="42811">MRKPTRISSRLPLLLALLTALPLLGPAGAAPAAAADPGPGLPGRPAGPAPLRQTAGEAVSGHYIVTLRGGYGAATRAQDITARLGVTPDYVFTHALTGFAAYLTERQLTAVRREPEVDAVEQDAVFTQADAPARPRAAVAGVAAVAGARAVPWGLDRIDQRWLPLDGRFDVRATGEGATAYILDTGIDYAHPDFGGRARNGADLVGGNGADCPSGTGHGTHVAGIVGGATYGVARRASLVSVRILDCSGRTTTARAIAGFDYVSAHAVRPAVLNASITGPFSSALNTAVASVAEKGVPPVVAAGNSDDNACDHSPAGAGAALAVGATDRADRMADFSSHGPCTRVLAPGEDIESDAVGGGAVLKSGTSQASPYAAGVAALYKADHPGASSAAVVDWILDRATKDAVRSPLRGDTPNRLLYTGGL</sequence>
<evidence type="ECO:0000256" key="5">
    <source>
        <dbReference type="PROSITE-ProRule" id="PRU01240"/>
    </source>
</evidence>
<dbReference type="PROSITE" id="PS00138">
    <property type="entry name" value="SUBTILASE_SER"/>
    <property type="match status" value="1"/>
</dbReference>
<dbReference type="PRINTS" id="PR00723">
    <property type="entry name" value="SUBTILISIN"/>
</dbReference>
<evidence type="ECO:0000256" key="1">
    <source>
        <dbReference type="ARBA" id="ARBA00011073"/>
    </source>
</evidence>
<dbReference type="Proteomes" id="UP000638313">
    <property type="component" value="Unassembled WGS sequence"/>
</dbReference>